<sequence>MGTDAEVRRGGDSCPRRDLGCLLGLVFTGDGGFSSY</sequence>
<protein>
    <submittedName>
        <fullName evidence="1">Similarity. Hypothetical start</fullName>
    </submittedName>
</protein>
<organism evidence="1">
    <name type="scientific">Microcystis aeruginosa (strain PCC 7806)</name>
    <dbReference type="NCBI Taxonomy" id="267872"/>
    <lineage>
        <taxon>Bacteria</taxon>
        <taxon>Bacillati</taxon>
        <taxon>Cyanobacteriota</taxon>
        <taxon>Cyanophyceae</taxon>
        <taxon>Oscillatoriophycideae</taxon>
        <taxon>Chroococcales</taxon>
        <taxon>Microcystaceae</taxon>
        <taxon>Microcystis</taxon>
    </lineage>
</organism>
<reference evidence="1" key="1">
    <citation type="submission" date="2007-08" db="EMBL/GenBank/DDBJ databases">
        <authorList>
            <person name="Frangeul L."/>
        </authorList>
    </citation>
    <scope>NUCLEOTIDE SEQUENCE</scope>
    <source>
        <strain evidence="1">PCC 7806</strain>
    </source>
</reference>
<accession>A8YDX9</accession>
<dbReference type="EMBL" id="AM778925">
    <property type="protein sequence ID" value="CAO89444.1"/>
    <property type="molecule type" value="Genomic_DNA"/>
</dbReference>
<name>A8YDX9_MICA7</name>
<evidence type="ECO:0000313" key="1">
    <source>
        <dbReference type="EMBL" id="CAO89444.1"/>
    </source>
</evidence>
<gene>
    <name evidence="1" type="ORF">IPF_3529</name>
</gene>
<proteinExistence type="predicted"/>
<dbReference type="AlphaFoldDB" id="A8YDX9"/>